<proteinExistence type="predicted"/>
<gene>
    <name evidence="1" type="ORF">GCM10011583_70550</name>
</gene>
<protein>
    <submittedName>
        <fullName evidence="1">Uncharacterized protein</fullName>
    </submittedName>
</protein>
<name>A0ABQ2EZI5_9ACTN</name>
<evidence type="ECO:0000313" key="1">
    <source>
        <dbReference type="EMBL" id="GGK28449.1"/>
    </source>
</evidence>
<accession>A0ABQ2EZI5</accession>
<evidence type="ECO:0000313" key="2">
    <source>
        <dbReference type="Proteomes" id="UP000660265"/>
    </source>
</evidence>
<reference evidence="2" key="1">
    <citation type="journal article" date="2019" name="Int. J. Syst. Evol. Microbiol.">
        <title>The Global Catalogue of Microorganisms (GCM) 10K type strain sequencing project: providing services to taxonomists for standard genome sequencing and annotation.</title>
        <authorList>
            <consortium name="The Broad Institute Genomics Platform"/>
            <consortium name="The Broad Institute Genome Sequencing Center for Infectious Disease"/>
            <person name="Wu L."/>
            <person name="Ma J."/>
        </authorList>
    </citation>
    <scope>NUCLEOTIDE SEQUENCE [LARGE SCALE GENOMIC DNA]</scope>
    <source>
        <strain evidence="2">CGMCC 4.7275</strain>
    </source>
</reference>
<keyword evidence="2" id="KW-1185">Reference proteome</keyword>
<dbReference type="Proteomes" id="UP000660265">
    <property type="component" value="Unassembled WGS sequence"/>
</dbReference>
<dbReference type="EMBL" id="BMMV01000036">
    <property type="protein sequence ID" value="GGK28449.1"/>
    <property type="molecule type" value="Genomic_DNA"/>
</dbReference>
<comment type="caution">
    <text evidence="1">The sequence shown here is derived from an EMBL/GenBank/DDBJ whole genome shotgun (WGS) entry which is preliminary data.</text>
</comment>
<organism evidence="1 2">
    <name type="scientific">Streptomyces camponoticapitis</name>
    <dbReference type="NCBI Taxonomy" id="1616125"/>
    <lineage>
        <taxon>Bacteria</taxon>
        <taxon>Bacillati</taxon>
        <taxon>Actinomycetota</taxon>
        <taxon>Actinomycetes</taxon>
        <taxon>Kitasatosporales</taxon>
        <taxon>Streptomycetaceae</taxon>
        <taxon>Streptomyces</taxon>
    </lineage>
</organism>
<sequence>MHGPDIVLLDVALSIALGGDCLQMWAYCGPSRPYSARWLPSRWRRDAPAPRRHPLGSRHPTAPSGSGWAPFSLVSLHTALNGRCPALTMIGLRLLMETGVI</sequence>